<name>A0AC58HDZ7_DANRE</name>
<keyword evidence="1" id="KW-1185">Reference proteome</keyword>
<evidence type="ECO:0000313" key="1">
    <source>
        <dbReference type="Proteomes" id="UP000000437"/>
    </source>
</evidence>
<dbReference type="Proteomes" id="UP000000437">
    <property type="component" value="Chromosome 15"/>
</dbReference>
<accession>A0AC58HDZ7</accession>
<proteinExistence type="predicted"/>
<reference evidence="2" key="1">
    <citation type="submission" date="2025-08" db="UniProtKB">
        <authorList>
            <consortium name="RefSeq"/>
        </authorList>
    </citation>
    <scope>IDENTIFICATION</scope>
    <source>
        <strain evidence="2">Tuebingen</strain>
        <tissue evidence="2">Fibroblasts and whole tissue</tissue>
    </source>
</reference>
<evidence type="ECO:0000313" key="2">
    <source>
        <dbReference type="RefSeq" id="XP_073780207.1"/>
    </source>
</evidence>
<organism evidence="1 2">
    <name type="scientific">Danio rerio</name>
    <name type="common">Zebrafish</name>
    <name type="synonym">Brachydanio rerio</name>
    <dbReference type="NCBI Taxonomy" id="7955"/>
    <lineage>
        <taxon>Eukaryota</taxon>
        <taxon>Metazoa</taxon>
        <taxon>Chordata</taxon>
        <taxon>Craniata</taxon>
        <taxon>Vertebrata</taxon>
        <taxon>Euteleostomi</taxon>
        <taxon>Actinopterygii</taxon>
        <taxon>Neopterygii</taxon>
        <taxon>Teleostei</taxon>
        <taxon>Ostariophysi</taxon>
        <taxon>Cypriniformes</taxon>
        <taxon>Danionidae</taxon>
        <taxon>Danioninae</taxon>
        <taxon>Danio</taxon>
    </lineage>
</organism>
<sequence length="241" mass="26639">MSLKQRCYYRYRLALVFLTLVLVSASHGDNSQPKNISAVVGRSVTFRCPWNLSIPVYRLYIQKLGKLQKPLFINGFNNGKKLAVSPEYQDRTEVNQAELSMEMTNIKLSDEGSYECFVFSSTSSPGIFQINLKVTAEFSTPSVEAECGEHNPEKGWSCQVSCGAGGGYPRSDVIWAGLNQSMMIVLDDSSSEDPASKTWSVNQTIKYTCERPDNVSCEIGGAVSQTITICKSAMGFDLFCL</sequence>
<gene>
    <name evidence="2" type="primary">LOC103908881</name>
</gene>
<protein>
    <submittedName>
        <fullName evidence="2">T-lymphocyte activation antigen CD80</fullName>
    </submittedName>
</protein>
<dbReference type="RefSeq" id="XP_073780207.1">
    <property type="nucleotide sequence ID" value="XM_073924106.1"/>
</dbReference>